<dbReference type="Pfam" id="PF00292">
    <property type="entry name" value="PAX"/>
    <property type="match status" value="1"/>
</dbReference>
<evidence type="ECO:0000256" key="2">
    <source>
        <dbReference type="ARBA" id="ARBA00022473"/>
    </source>
</evidence>
<evidence type="ECO:0000256" key="5">
    <source>
        <dbReference type="ARBA" id="ARBA00023125"/>
    </source>
</evidence>
<dbReference type="Proteomes" id="UP000582659">
    <property type="component" value="Unassembled WGS sequence"/>
</dbReference>
<evidence type="ECO:0000259" key="8">
    <source>
        <dbReference type="PROSITE" id="PS51057"/>
    </source>
</evidence>
<dbReference type="InterPro" id="IPR009057">
    <property type="entry name" value="Homeodomain-like_sf"/>
</dbReference>
<dbReference type="AlphaFoldDB" id="A0A1I7RHJ3"/>
<dbReference type="Proteomes" id="UP000095284">
    <property type="component" value="Unplaced"/>
</dbReference>
<dbReference type="PANTHER" id="PTHR45636">
    <property type="entry name" value="PAIRED BOX PROTEIN PAX-6-RELATED-RELATED"/>
    <property type="match status" value="1"/>
</dbReference>
<dbReference type="PANTHER" id="PTHR45636:SF42">
    <property type="entry name" value="PROTEIN CBR-NPAX-1"/>
    <property type="match status" value="1"/>
</dbReference>
<dbReference type="PROSITE" id="PS51057">
    <property type="entry name" value="PAIRED_2"/>
    <property type="match status" value="1"/>
</dbReference>
<evidence type="ECO:0000256" key="6">
    <source>
        <dbReference type="ARBA" id="ARBA00023163"/>
    </source>
</evidence>
<proteinExistence type="predicted"/>
<dbReference type="Gene3D" id="1.10.10.10">
    <property type="entry name" value="Winged helix-like DNA-binding domain superfamily/Winged helix DNA-binding domain"/>
    <property type="match status" value="1"/>
</dbReference>
<dbReference type="SMART" id="SM00351">
    <property type="entry name" value="PAX"/>
    <property type="match status" value="1"/>
</dbReference>
<evidence type="ECO:0000256" key="3">
    <source>
        <dbReference type="ARBA" id="ARBA00022724"/>
    </source>
</evidence>
<dbReference type="OrthoDB" id="9996331at2759"/>
<dbReference type="InterPro" id="IPR001523">
    <property type="entry name" value="Paired_dom"/>
</dbReference>
<evidence type="ECO:0000313" key="12">
    <source>
        <dbReference type="Proteomes" id="UP000659654"/>
    </source>
</evidence>
<protein>
    <submittedName>
        <fullName evidence="9">(pine wood nematode) hypothetical protein</fullName>
    </submittedName>
    <submittedName>
        <fullName evidence="13">Paired domain-containing protein</fullName>
    </submittedName>
</protein>
<keyword evidence="5" id="KW-0238">DNA-binding</keyword>
<organism evidence="11 13">
    <name type="scientific">Bursaphelenchus xylophilus</name>
    <name type="common">Pinewood nematode worm</name>
    <name type="synonym">Aphelenchoides xylophilus</name>
    <dbReference type="NCBI Taxonomy" id="6326"/>
    <lineage>
        <taxon>Eukaryota</taxon>
        <taxon>Metazoa</taxon>
        <taxon>Ecdysozoa</taxon>
        <taxon>Nematoda</taxon>
        <taxon>Chromadorea</taxon>
        <taxon>Rhabditida</taxon>
        <taxon>Tylenchina</taxon>
        <taxon>Tylenchomorpha</taxon>
        <taxon>Aphelenchoidea</taxon>
        <taxon>Aphelenchoididae</taxon>
        <taxon>Bursaphelenchus</taxon>
    </lineage>
</organism>
<keyword evidence="6" id="KW-0804">Transcription</keyword>
<dbReference type="GO" id="GO:0000981">
    <property type="term" value="F:DNA-binding transcription factor activity, RNA polymerase II-specific"/>
    <property type="evidence" value="ECO:0007669"/>
    <property type="project" value="TreeGrafter"/>
</dbReference>
<reference evidence="10" key="2">
    <citation type="submission" date="2020-08" db="EMBL/GenBank/DDBJ databases">
        <authorList>
            <person name="Kikuchi T."/>
        </authorList>
    </citation>
    <scope>NUCLEOTIDE SEQUENCE</scope>
    <source>
        <strain evidence="9">Ka4C1</strain>
    </source>
</reference>
<dbReference type="EMBL" id="CAJFDI010000004">
    <property type="protein sequence ID" value="CAD5226288.1"/>
    <property type="molecule type" value="Genomic_DNA"/>
</dbReference>
<sequence length="176" mass="19816">MDLAALTNHVATTAWTSEVSIFSAPTISSYPLYPIDRIGESARNRFGRPYISGRPLLTCDRKKIIEMYNSGARKITIARTIGVTHSCVSKVIRKYEETGDVDNKSSRTASCACPGEADAHDPRICRHVKFRKEMSLIDWTIRKADVKREPRIFTIEWILSDHCAARSINKSEGLQT</sequence>
<dbReference type="GO" id="GO:0005634">
    <property type="term" value="C:nucleus"/>
    <property type="evidence" value="ECO:0007669"/>
    <property type="project" value="UniProtKB-SubCell"/>
</dbReference>
<dbReference type="EMBL" id="CAJFCV020000004">
    <property type="protein sequence ID" value="CAG9115689.1"/>
    <property type="molecule type" value="Genomic_DNA"/>
</dbReference>
<evidence type="ECO:0000313" key="9">
    <source>
        <dbReference type="EMBL" id="CAD5226288.1"/>
    </source>
</evidence>
<keyword evidence="3" id="KW-0563">Paired box</keyword>
<gene>
    <name evidence="9" type="ORF">BXYJ_LOCUS8970</name>
</gene>
<dbReference type="InterPro" id="IPR036388">
    <property type="entry name" value="WH-like_DNA-bd_sf"/>
</dbReference>
<evidence type="ECO:0000313" key="11">
    <source>
        <dbReference type="Proteomes" id="UP000095284"/>
    </source>
</evidence>
<dbReference type="SUPFAM" id="SSF46689">
    <property type="entry name" value="Homeodomain-like"/>
    <property type="match status" value="1"/>
</dbReference>
<dbReference type="eggNOG" id="KOG3862">
    <property type="taxonomic scope" value="Eukaryota"/>
</dbReference>
<dbReference type="GO" id="GO:0000978">
    <property type="term" value="F:RNA polymerase II cis-regulatory region sequence-specific DNA binding"/>
    <property type="evidence" value="ECO:0007669"/>
    <property type="project" value="TreeGrafter"/>
</dbReference>
<keyword evidence="7" id="KW-0539">Nucleus</keyword>
<evidence type="ECO:0000256" key="7">
    <source>
        <dbReference type="ARBA" id="ARBA00023242"/>
    </source>
</evidence>
<keyword evidence="12" id="KW-1185">Reference proteome</keyword>
<dbReference type="SMR" id="A0A1I7RHJ3"/>
<keyword evidence="2" id="KW-0217">Developmental protein</keyword>
<feature type="domain" description="Paired" evidence="8">
    <location>
        <begin position="39"/>
        <end position="162"/>
    </location>
</feature>
<reference evidence="13" key="1">
    <citation type="submission" date="2016-11" db="UniProtKB">
        <authorList>
            <consortium name="WormBaseParasite"/>
        </authorList>
    </citation>
    <scope>IDENTIFICATION</scope>
</reference>
<evidence type="ECO:0000313" key="13">
    <source>
        <dbReference type="WBParaSite" id="BXY_0017100.1"/>
    </source>
</evidence>
<dbReference type="WBParaSite" id="BXY_0017100.1">
    <property type="protein sequence ID" value="BXY_0017100.1"/>
    <property type="gene ID" value="BXY_0017100"/>
</dbReference>
<keyword evidence="4" id="KW-0805">Transcription regulation</keyword>
<accession>A0A1I7RHJ3</accession>
<comment type="subcellular location">
    <subcellularLocation>
        <location evidence="1">Nucleus</location>
    </subcellularLocation>
</comment>
<dbReference type="Proteomes" id="UP000659654">
    <property type="component" value="Unassembled WGS sequence"/>
</dbReference>
<dbReference type="InterPro" id="IPR043565">
    <property type="entry name" value="PAX_fam"/>
</dbReference>
<name>A0A1I7RHJ3_BURXY</name>
<evidence type="ECO:0000256" key="4">
    <source>
        <dbReference type="ARBA" id="ARBA00023015"/>
    </source>
</evidence>
<evidence type="ECO:0000313" key="10">
    <source>
        <dbReference type="EMBL" id="CAG9115689.1"/>
    </source>
</evidence>
<evidence type="ECO:0000256" key="1">
    <source>
        <dbReference type="ARBA" id="ARBA00004123"/>
    </source>
</evidence>
<dbReference type="PRINTS" id="PR00027">
    <property type="entry name" value="PAIREDBOX"/>
</dbReference>